<proteinExistence type="predicted"/>
<feature type="compositionally biased region" description="Basic and acidic residues" evidence="1">
    <location>
        <begin position="22"/>
        <end position="31"/>
    </location>
</feature>
<dbReference type="OrthoDB" id="10282672at2759"/>
<feature type="region of interest" description="Disordered" evidence="1">
    <location>
        <begin position="1"/>
        <end position="124"/>
    </location>
</feature>
<name>A0A2P5CHH7_TREOI</name>
<accession>A0A2P5CHH7</accession>
<dbReference type="EMBL" id="JXTC01000364">
    <property type="protein sequence ID" value="PON60506.1"/>
    <property type="molecule type" value="Genomic_DNA"/>
</dbReference>
<gene>
    <name evidence="2" type="ORF">TorRG33x02_284700</name>
</gene>
<reference evidence="3" key="1">
    <citation type="submission" date="2016-06" db="EMBL/GenBank/DDBJ databases">
        <title>Parallel loss of symbiosis genes in relatives of nitrogen-fixing non-legume Parasponia.</title>
        <authorList>
            <person name="Van Velzen R."/>
            <person name="Holmer R."/>
            <person name="Bu F."/>
            <person name="Rutten L."/>
            <person name="Van Zeijl A."/>
            <person name="Liu W."/>
            <person name="Santuari L."/>
            <person name="Cao Q."/>
            <person name="Sharma T."/>
            <person name="Shen D."/>
            <person name="Roswanjaya Y."/>
            <person name="Wardhani T."/>
            <person name="Kalhor M.S."/>
            <person name="Jansen J."/>
            <person name="Van den Hoogen J."/>
            <person name="Gungor B."/>
            <person name="Hartog M."/>
            <person name="Hontelez J."/>
            <person name="Verver J."/>
            <person name="Yang W.-C."/>
            <person name="Schijlen E."/>
            <person name="Repin R."/>
            <person name="Schilthuizen M."/>
            <person name="Schranz E."/>
            <person name="Heidstra R."/>
            <person name="Miyata K."/>
            <person name="Fedorova E."/>
            <person name="Kohlen W."/>
            <person name="Bisseling T."/>
            <person name="Smit S."/>
            <person name="Geurts R."/>
        </authorList>
    </citation>
    <scope>NUCLEOTIDE SEQUENCE [LARGE SCALE GENOMIC DNA]</scope>
    <source>
        <strain evidence="3">cv. RG33-2</strain>
    </source>
</reference>
<sequence>MKPPNNPTNGKDRKRQRTPQNDNKRRQDCPHLRRLSGAPERGVPHNRREKLRRVNEQKIISTRHAKNPQHSTNHSRHFPHPNDVVSNQAPHKTEQPTEPECPNRQWLPPKLVQQNGRDGESWHLGYGVEKHVDVEVGP</sequence>
<protein>
    <submittedName>
        <fullName evidence="2">Uncharacterized protein</fullName>
    </submittedName>
</protein>
<dbReference type="Proteomes" id="UP000237000">
    <property type="component" value="Unassembled WGS sequence"/>
</dbReference>
<organism evidence="2 3">
    <name type="scientific">Trema orientale</name>
    <name type="common">Charcoal tree</name>
    <name type="synonym">Celtis orientalis</name>
    <dbReference type="NCBI Taxonomy" id="63057"/>
    <lineage>
        <taxon>Eukaryota</taxon>
        <taxon>Viridiplantae</taxon>
        <taxon>Streptophyta</taxon>
        <taxon>Embryophyta</taxon>
        <taxon>Tracheophyta</taxon>
        <taxon>Spermatophyta</taxon>
        <taxon>Magnoliopsida</taxon>
        <taxon>eudicotyledons</taxon>
        <taxon>Gunneridae</taxon>
        <taxon>Pentapetalae</taxon>
        <taxon>rosids</taxon>
        <taxon>fabids</taxon>
        <taxon>Rosales</taxon>
        <taxon>Cannabaceae</taxon>
        <taxon>Trema</taxon>
    </lineage>
</organism>
<dbReference type="InParanoid" id="A0A2P5CHH7"/>
<dbReference type="AlphaFoldDB" id="A0A2P5CHH7"/>
<evidence type="ECO:0000313" key="2">
    <source>
        <dbReference type="EMBL" id="PON60506.1"/>
    </source>
</evidence>
<evidence type="ECO:0000256" key="1">
    <source>
        <dbReference type="SAM" id="MobiDB-lite"/>
    </source>
</evidence>
<keyword evidence="3" id="KW-1185">Reference proteome</keyword>
<evidence type="ECO:0000313" key="3">
    <source>
        <dbReference type="Proteomes" id="UP000237000"/>
    </source>
</evidence>
<comment type="caution">
    <text evidence="2">The sequence shown here is derived from an EMBL/GenBank/DDBJ whole genome shotgun (WGS) entry which is preliminary data.</text>
</comment>
<feature type="compositionally biased region" description="Basic residues" evidence="1">
    <location>
        <begin position="61"/>
        <end position="79"/>
    </location>
</feature>